<evidence type="ECO:0008006" key="3">
    <source>
        <dbReference type="Google" id="ProtNLM"/>
    </source>
</evidence>
<dbReference type="Gene3D" id="3.30.530.20">
    <property type="match status" value="1"/>
</dbReference>
<dbReference type="SUPFAM" id="SSF55961">
    <property type="entry name" value="Bet v1-like"/>
    <property type="match status" value="1"/>
</dbReference>
<dbReference type="InterPro" id="IPR019587">
    <property type="entry name" value="Polyketide_cyclase/dehydratase"/>
</dbReference>
<dbReference type="CDD" id="cd07812">
    <property type="entry name" value="SRPBCC"/>
    <property type="match status" value="1"/>
</dbReference>
<reference evidence="1 2" key="1">
    <citation type="journal article" date="2016" name="Nat. Commun.">
        <title>Thousands of microbial genomes shed light on interconnected biogeochemical processes in an aquifer system.</title>
        <authorList>
            <person name="Anantharaman K."/>
            <person name="Brown C.T."/>
            <person name="Hug L.A."/>
            <person name="Sharon I."/>
            <person name="Castelle C.J."/>
            <person name="Probst A.J."/>
            <person name="Thomas B.C."/>
            <person name="Singh A."/>
            <person name="Wilkins M.J."/>
            <person name="Karaoz U."/>
            <person name="Brodie E.L."/>
            <person name="Williams K.H."/>
            <person name="Hubbard S.S."/>
            <person name="Banfield J.F."/>
        </authorList>
    </citation>
    <scope>NUCLEOTIDE SEQUENCE [LARGE SCALE GENOMIC DNA]</scope>
</reference>
<dbReference type="Proteomes" id="UP000176299">
    <property type="component" value="Unassembled WGS sequence"/>
</dbReference>
<accession>A0A1G1VZW9</accession>
<dbReference type="AlphaFoldDB" id="A0A1G1VZW9"/>
<dbReference type="STRING" id="1802591.A2113_01440"/>
<sequence>MIKVAKVGSSISINKPIEEVFDYTASPFNGPAFIPNLMENTNINPEKPGVGQTFNWRFNLAGLDLTGNGVGTKYERPHLAEIKTTGGGESIWTYKFNEKDGGTKVTIEVEYKLPEGVLKKVTNPPVIDKLNQHSAEEMLKNLKVILEESS</sequence>
<dbReference type="EMBL" id="MHCN01000019">
    <property type="protein sequence ID" value="OGY20949.1"/>
    <property type="molecule type" value="Genomic_DNA"/>
</dbReference>
<evidence type="ECO:0000313" key="2">
    <source>
        <dbReference type="Proteomes" id="UP000176299"/>
    </source>
</evidence>
<protein>
    <recommendedName>
        <fullName evidence="3">SRPBCC family protein</fullName>
    </recommendedName>
</protein>
<name>A0A1G1VZW9_9BACT</name>
<dbReference type="InterPro" id="IPR023393">
    <property type="entry name" value="START-like_dom_sf"/>
</dbReference>
<organism evidence="1 2">
    <name type="scientific">Candidatus Woykebacteria bacterium GWA1_44_8</name>
    <dbReference type="NCBI Taxonomy" id="1802591"/>
    <lineage>
        <taxon>Bacteria</taxon>
        <taxon>Candidatus Woykeibacteriota</taxon>
    </lineage>
</organism>
<dbReference type="Pfam" id="PF10604">
    <property type="entry name" value="Polyketide_cyc2"/>
    <property type="match status" value="1"/>
</dbReference>
<comment type="caution">
    <text evidence="1">The sequence shown here is derived from an EMBL/GenBank/DDBJ whole genome shotgun (WGS) entry which is preliminary data.</text>
</comment>
<evidence type="ECO:0000313" key="1">
    <source>
        <dbReference type="EMBL" id="OGY20949.1"/>
    </source>
</evidence>
<proteinExistence type="predicted"/>
<gene>
    <name evidence="1" type="ORF">A2113_01440</name>
</gene>